<dbReference type="EMBL" id="RRCF01000001">
    <property type="protein sequence ID" value="RRJ22746.1"/>
    <property type="molecule type" value="Genomic_DNA"/>
</dbReference>
<dbReference type="AlphaFoldDB" id="A0A3P3QNE4"/>
<gene>
    <name evidence="1" type="ORF">EIK76_01275</name>
</gene>
<reference evidence="1 2" key="1">
    <citation type="submission" date="2018-11" db="EMBL/GenBank/DDBJ databases">
        <title>Draft genome analysis of Rheinheimera mesophila isolated from an industrial waste site.</title>
        <authorList>
            <person name="Yu Q."/>
            <person name="Qi Y."/>
            <person name="Zhang H."/>
            <person name="Lu Y."/>
            <person name="Pu J."/>
        </authorList>
    </citation>
    <scope>NUCLEOTIDE SEQUENCE [LARGE SCALE GENOMIC DNA]</scope>
    <source>
        <strain evidence="1 2">IITR13</strain>
    </source>
</reference>
<dbReference type="OrthoDB" id="5905861at2"/>
<dbReference type="RefSeq" id="WP_046521541.1">
    <property type="nucleotide sequence ID" value="NZ_LAVS01000098.1"/>
</dbReference>
<evidence type="ECO:0000313" key="1">
    <source>
        <dbReference type="EMBL" id="RRJ22746.1"/>
    </source>
</evidence>
<evidence type="ECO:0000313" key="2">
    <source>
        <dbReference type="Proteomes" id="UP000276260"/>
    </source>
</evidence>
<dbReference type="Proteomes" id="UP000276260">
    <property type="component" value="Unassembled WGS sequence"/>
</dbReference>
<comment type="caution">
    <text evidence="1">The sequence shown here is derived from an EMBL/GenBank/DDBJ whole genome shotgun (WGS) entry which is preliminary data.</text>
</comment>
<name>A0A3P3QNE4_9GAMM</name>
<organism evidence="1 2">
    <name type="scientific">Rheinheimera mesophila</name>
    <dbReference type="NCBI Taxonomy" id="1547515"/>
    <lineage>
        <taxon>Bacteria</taxon>
        <taxon>Pseudomonadati</taxon>
        <taxon>Pseudomonadota</taxon>
        <taxon>Gammaproteobacteria</taxon>
        <taxon>Chromatiales</taxon>
        <taxon>Chromatiaceae</taxon>
        <taxon>Rheinheimera</taxon>
    </lineage>
</organism>
<protein>
    <submittedName>
        <fullName evidence="1">Uncharacterized protein</fullName>
    </submittedName>
</protein>
<proteinExistence type="predicted"/>
<sequence length="248" mass="28160">MSDGLSSSKELLADAKNALGELKVIIQNFFSSNPYHVVIEKNEEYESSLHKIKLKRDMPRDLRTKTRHIALDIRGALDHVGYAAALSDGKTKPKKTMFPFAKSESEKTNVKNKNCKDLPQDIFELFWSFKPFIGGDDILWSLNEVANCSKHRIIVPVGNALHGRQIINNFSCDGWFDVDFPVYWDAKKDEAIICLVHSRAKTSYDIELGFNLNFGEVDIIEGKPVIETLEYILKKADEIINCAEPLIR</sequence>
<keyword evidence="2" id="KW-1185">Reference proteome</keyword>
<accession>A0A3P3QNE4</accession>